<dbReference type="PANTHER" id="PTHR42748">
    <property type="entry name" value="NITROGEN METABOLITE REPRESSION PROTEIN NMRA FAMILY MEMBER"/>
    <property type="match status" value="1"/>
</dbReference>
<dbReference type="AlphaFoldDB" id="A0A9P8YIH8"/>
<dbReference type="EMBL" id="JAGTJQ010000001">
    <property type="protein sequence ID" value="KAH7040563.1"/>
    <property type="molecule type" value="Genomic_DNA"/>
</dbReference>
<comment type="similarity">
    <text evidence="1">Belongs to the NmrA-type oxidoreductase family.</text>
</comment>
<dbReference type="InterPro" id="IPR008030">
    <property type="entry name" value="NmrA-like"/>
</dbReference>
<dbReference type="RefSeq" id="XP_046018618.1">
    <property type="nucleotide sequence ID" value="XM_046149370.1"/>
</dbReference>
<dbReference type="GO" id="GO:0005634">
    <property type="term" value="C:nucleus"/>
    <property type="evidence" value="ECO:0007669"/>
    <property type="project" value="TreeGrafter"/>
</dbReference>
<protein>
    <recommendedName>
        <fullName evidence="3">NmrA-like domain-containing protein</fullName>
    </recommendedName>
</protein>
<dbReference type="Pfam" id="PF05368">
    <property type="entry name" value="NmrA"/>
    <property type="match status" value="1"/>
</dbReference>
<dbReference type="Gene3D" id="3.90.25.10">
    <property type="entry name" value="UDP-galactose 4-epimerase, domain 1"/>
    <property type="match status" value="1"/>
</dbReference>
<dbReference type="InterPro" id="IPR036291">
    <property type="entry name" value="NAD(P)-bd_dom_sf"/>
</dbReference>
<dbReference type="Gene3D" id="3.40.50.720">
    <property type="entry name" value="NAD(P)-binding Rossmann-like Domain"/>
    <property type="match status" value="1"/>
</dbReference>
<evidence type="ECO:0000256" key="1">
    <source>
        <dbReference type="ARBA" id="ARBA00006328"/>
    </source>
</evidence>
<evidence type="ECO:0000256" key="2">
    <source>
        <dbReference type="ARBA" id="ARBA00022857"/>
    </source>
</evidence>
<keyword evidence="5" id="KW-1185">Reference proteome</keyword>
<evidence type="ECO:0000313" key="5">
    <source>
        <dbReference type="Proteomes" id="UP000756346"/>
    </source>
</evidence>
<dbReference type="Proteomes" id="UP000756346">
    <property type="component" value="Unassembled WGS sequence"/>
</dbReference>
<dbReference type="InterPro" id="IPR051164">
    <property type="entry name" value="NmrA-like_oxidored"/>
</dbReference>
<proteinExistence type="inferred from homology"/>
<accession>A0A9P8YIH8</accession>
<evidence type="ECO:0000259" key="3">
    <source>
        <dbReference type="Pfam" id="PF05368"/>
    </source>
</evidence>
<sequence length="311" mass="34014">MTTCTILVVGATGQQGSAVIDALAELAPAAPDKIKVLALTRNASSQKAQALATKHTSLYLDVIEGNVLNPEPIFDAHPEIQRVFSFTSPPNEVPQATALIDASIKAGVSHFVFSSVERGGDEKSWTNPTQTPHFAEKHEIELYLRDQCNKHKTDAEKGMTWTILRPTAFMDNFNPTSPFGAAFAALLSTMPASQKLQVVSVRDIGRFAAKALLNPKAFAGRAIGLAGDEITLGDARATYRRVTEGLELPQAWWIVGKGLRWAINDVGRMFDWFESDGYGVDIAALRKEEPELQDLEKWLKESSRFDCGLGK</sequence>
<comment type="caution">
    <text evidence="4">The sequence shown here is derived from an EMBL/GenBank/DDBJ whole genome shotgun (WGS) entry which is preliminary data.</text>
</comment>
<dbReference type="OrthoDB" id="9997102at2759"/>
<evidence type="ECO:0000313" key="4">
    <source>
        <dbReference type="EMBL" id="KAH7040563.1"/>
    </source>
</evidence>
<dbReference type="SUPFAM" id="SSF51735">
    <property type="entry name" value="NAD(P)-binding Rossmann-fold domains"/>
    <property type="match status" value="1"/>
</dbReference>
<name>A0A9P8YIH8_9PEZI</name>
<feature type="domain" description="NmrA-like" evidence="3">
    <location>
        <begin position="4"/>
        <end position="243"/>
    </location>
</feature>
<dbReference type="GeneID" id="70178916"/>
<keyword evidence="2" id="KW-0521">NADP</keyword>
<organism evidence="4 5">
    <name type="scientific">Microdochium trichocladiopsis</name>
    <dbReference type="NCBI Taxonomy" id="1682393"/>
    <lineage>
        <taxon>Eukaryota</taxon>
        <taxon>Fungi</taxon>
        <taxon>Dikarya</taxon>
        <taxon>Ascomycota</taxon>
        <taxon>Pezizomycotina</taxon>
        <taxon>Sordariomycetes</taxon>
        <taxon>Xylariomycetidae</taxon>
        <taxon>Xylariales</taxon>
        <taxon>Microdochiaceae</taxon>
        <taxon>Microdochium</taxon>
    </lineage>
</organism>
<dbReference type="PANTHER" id="PTHR42748:SF7">
    <property type="entry name" value="NMRA LIKE REDOX SENSOR 1-RELATED"/>
    <property type="match status" value="1"/>
</dbReference>
<gene>
    <name evidence="4" type="ORF">B0I36DRAFT_235009</name>
</gene>
<reference evidence="4" key="1">
    <citation type="journal article" date="2021" name="Nat. Commun.">
        <title>Genetic determinants of endophytism in the Arabidopsis root mycobiome.</title>
        <authorList>
            <person name="Mesny F."/>
            <person name="Miyauchi S."/>
            <person name="Thiergart T."/>
            <person name="Pickel B."/>
            <person name="Atanasova L."/>
            <person name="Karlsson M."/>
            <person name="Huettel B."/>
            <person name="Barry K.W."/>
            <person name="Haridas S."/>
            <person name="Chen C."/>
            <person name="Bauer D."/>
            <person name="Andreopoulos W."/>
            <person name="Pangilinan J."/>
            <person name="LaButti K."/>
            <person name="Riley R."/>
            <person name="Lipzen A."/>
            <person name="Clum A."/>
            <person name="Drula E."/>
            <person name="Henrissat B."/>
            <person name="Kohler A."/>
            <person name="Grigoriev I.V."/>
            <person name="Martin F.M."/>
            <person name="Hacquard S."/>
        </authorList>
    </citation>
    <scope>NUCLEOTIDE SEQUENCE</scope>
    <source>
        <strain evidence="4">MPI-CAGE-CH-0230</strain>
    </source>
</reference>